<evidence type="ECO:0000313" key="3">
    <source>
        <dbReference type="Proteomes" id="UP001432380"/>
    </source>
</evidence>
<accession>A0AAX4JGX3</accession>
<sequence length="73" mass="8575">MPIWLVVAISVFLSAWIVCMYFSLKDDMARERRAAMLGRKYVITYSPLGKFFLIGWLPLTIFWLSYLIFGYGK</sequence>
<keyword evidence="1" id="KW-0472">Membrane</keyword>
<protein>
    <submittedName>
        <fullName evidence="2">Uncharacterized protein</fullName>
    </submittedName>
</protein>
<proteinExistence type="predicted"/>
<organism evidence="2 3">
    <name type="scientific">Burkholderia phage vB_BpP_HN02</name>
    <dbReference type="NCBI Taxonomy" id="3116925"/>
    <lineage>
        <taxon>Viruses</taxon>
        <taxon>Duplodnaviria</taxon>
        <taxon>Heunggongvirae</taxon>
        <taxon>Uroviricota</taxon>
        <taxon>Caudoviricetes</taxon>
        <taxon>Schitoviridae</taxon>
    </lineage>
</organism>
<feature type="transmembrane region" description="Helical" evidence="1">
    <location>
        <begin position="6"/>
        <end position="24"/>
    </location>
</feature>
<reference evidence="2" key="1">
    <citation type="submission" date="2024-01" db="EMBL/GenBank/DDBJ databases">
        <authorList>
            <person name="Zhu Q."/>
        </authorList>
    </citation>
    <scope>NUCLEOTIDE SEQUENCE</scope>
</reference>
<feature type="transmembrane region" description="Helical" evidence="1">
    <location>
        <begin position="45"/>
        <end position="69"/>
    </location>
</feature>
<evidence type="ECO:0000313" key="2">
    <source>
        <dbReference type="EMBL" id="WVK89939.1"/>
    </source>
</evidence>
<dbReference type="EMBL" id="PP079243">
    <property type="protein sequence ID" value="WVK89939.1"/>
    <property type="molecule type" value="Genomic_DNA"/>
</dbReference>
<dbReference type="Proteomes" id="UP001432380">
    <property type="component" value="Segment"/>
</dbReference>
<keyword evidence="1" id="KW-1133">Transmembrane helix</keyword>
<evidence type="ECO:0000256" key="1">
    <source>
        <dbReference type="SAM" id="Phobius"/>
    </source>
</evidence>
<keyword evidence="1" id="KW-0812">Transmembrane</keyword>
<name>A0AAX4JGX3_9CAUD</name>